<dbReference type="Gene3D" id="1.10.3210.10">
    <property type="entry name" value="Hypothetical protein af1432"/>
    <property type="match status" value="1"/>
</dbReference>
<dbReference type="GO" id="GO:0008893">
    <property type="term" value="F:guanosine-3',5'-bis(diphosphate) 3'-diphosphatase activity"/>
    <property type="evidence" value="ECO:0007669"/>
    <property type="project" value="TreeGrafter"/>
</dbReference>
<organism evidence="2 3">
    <name type="scientific">Peribacillus asahii</name>
    <dbReference type="NCBI Taxonomy" id="228899"/>
    <lineage>
        <taxon>Bacteria</taxon>
        <taxon>Bacillati</taxon>
        <taxon>Bacillota</taxon>
        <taxon>Bacilli</taxon>
        <taxon>Bacillales</taxon>
        <taxon>Bacillaceae</taxon>
        <taxon>Peribacillus</taxon>
    </lineage>
</organism>
<dbReference type="PANTHER" id="PTHR46246">
    <property type="entry name" value="GUANOSINE-3',5'-BIS(DIPHOSPHATE) 3'-PYROPHOSPHOHYDROLASE MESH1"/>
    <property type="match status" value="1"/>
</dbReference>
<proteinExistence type="predicted"/>
<dbReference type="EMBL" id="CP026095">
    <property type="protein sequence ID" value="AZV42806.1"/>
    <property type="molecule type" value="Genomic_DNA"/>
</dbReference>
<dbReference type="InterPro" id="IPR052194">
    <property type="entry name" value="MESH1"/>
</dbReference>
<dbReference type="KEGG" id="pasa:BAOM_2197"/>
<dbReference type="Proteomes" id="UP000283095">
    <property type="component" value="Chromosome"/>
</dbReference>
<dbReference type="SUPFAM" id="SSF109604">
    <property type="entry name" value="HD-domain/PDEase-like"/>
    <property type="match status" value="1"/>
</dbReference>
<gene>
    <name evidence="2" type="ORF">BAOM_2197</name>
</gene>
<feature type="domain" description="HD/PDEase" evidence="1">
    <location>
        <begin position="43"/>
        <end position="150"/>
    </location>
</feature>
<evidence type="ECO:0000259" key="1">
    <source>
        <dbReference type="SMART" id="SM00471"/>
    </source>
</evidence>
<keyword evidence="2" id="KW-0378">Hydrolase</keyword>
<dbReference type="Pfam" id="PF13328">
    <property type="entry name" value="HD_4"/>
    <property type="match status" value="1"/>
</dbReference>
<protein>
    <submittedName>
        <fullName evidence="2">Phosphohydrolase</fullName>
    </submittedName>
</protein>
<dbReference type="PANTHER" id="PTHR46246:SF1">
    <property type="entry name" value="GUANOSINE-3',5'-BIS(DIPHOSPHATE) 3'-PYROPHOSPHOHYDROLASE MESH1"/>
    <property type="match status" value="1"/>
</dbReference>
<reference evidence="2 3" key="1">
    <citation type="submission" date="2018-01" db="EMBL/GenBank/DDBJ databases">
        <title>Bacillus asahii Genome sequencing and assembly.</title>
        <authorList>
            <person name="Jiang H."/>
            <person name="Feng Y."/>
            <person name="Zhao F."/>
            <person name="Lin X."/>
        </authorList>
    </citation>
    <scope>NUCLEOTIDE SEQUENCE [LARGE SCALE GENOMIC DNA]</scope>
    <source>
        <strain evidence="2 3">OM18</strain>
    </source>
</reference>
<dbReference type="InterPro" id="IPR003607">
    <property type="entry name" value="HD/PDEase_dom"/>
</dbReference>
<dbReference type="AlphaFoldDB" id="A0A3T0KR05"/>
<dbReference type="SMART" id="SM00471">
    <property type="entry name" value="HDc"/>
    <property type="match status" value="1"/>
</dbReference>
<sequence>MISLRKKLLKKNDKGMKIMGTSLIEKGINFALSAHHGQMRKQTTIPYVVHPLSVGFLLQKYGYNEETITAGILHDVLEDTQATYEQLVDEFGFRVANLVEEASEKDKSLPWKVRKLHTVQTIHSLSKNGAAIVCADKLNNLSSIKEEGSRIGEEVWNRFNSGKEEQNWYYQSIATQLYRTEVEKNLLLAFDQTVQKVFGQDKNLSFKEIDSYFEFPYGVADSQLEEWDNKPHGKIKAIVYRRLNTLYVHQDECVFNLLDYLQQCGLEFQTNSDGPILIGCLGVSLMEQYQMNELEITRHIFRNLKKL</sequence>
<accession>A0A3T0KR05</accession>
<evidence type="ECO:0000313" key="3">
    <source>
        <dbReference type="Proteomes" id="UP000283095"/>
    </source>
</evidence>
<evidence type="ECO:0000313" key="2">
    <source>
        <dbReference type="EMBL" id="AZV42806.1"/>
    </source>
</evidence>
<dbReference type="OrthoDB" id="9802385at2"/>
<name>A0A3T0KR05_9BACI</name>